<dbReference type="EMBL" id="UFVR01000004">
    <property type="protein sequence ID" value="SUX46027.1"/>
    <property type="molecule type" value="Genomic_DNA"/>
</dbReference>
<dbReference type="AlphaFoldDB" id="A0A381FHK7"/>
<accession>A0A381FHK7</accession>
<evidence type="ECO:0000313" key="3">
    <source>
        <dbReference type="Proteomes" id="UP000254282"/>
    </source>
</evidence>
<keyword evidence="1" id="KW-0732">Signal</keyword>
<protein>
    <submittedName>
        <fullName evidence="2">Uncharacterized protein</fullName>
    </submittedName>
</protein>
<feature type="chain" id="PRO_5016607173" evidence="1">
    <location>
        <begin position="22"/>
        <end position="120"/>
    </location>
</feature>
<organism evidence="2 3">
    <name type="scientific">Chryseobacterium indoltheticum</name>
    <dbReference type="NCBI Taxonomy" id="254"/>
    <lineage>
        <taxon>Bacteria</taxon>
        <taxon>Pseudomonadati</taxon>
        <taxon>Bacteroidota</taxon>
        <taxon>Flavobacteriia</taxon>
        <taxon>Flavobacteriales</taxon>
        <taxon>Weeksellaceae</taxon>
        <taxon>Chryseobacterium group</taxon>
        <taxon>Chryseobacterium</taxon>
    </lineage>
</organism>
<feature type="signal peptide" evidence="1">
    <location>
        <begin position="1"/>
        <end position="21"/>
    </location>
</feature>
<gene>
    <name evidence="2" type="ORF">NCTC13532_01555</name>
</gene>
<evidence type="ECO:0000313" key="2">
    <source>
        <dbReference type="EMBL" id="SUX46027.1"/>
    </source>
</evidence>
<name>A0A381FHK7_9FLAO</name>
<proteinExistence type="predicted"/>
<evidence type="ECO:0000256" key="1">
    <source>
        <dbReference type="SAM" id="SignalP"/>
    </source>
</evidence>
<sequence>MLKWLSIFCAITYCLATTSIAELVKTPVFIEHLSEYQGSVVEFLVEHYDNHQPDADWDTDQKLPFFNPTLVLIVHAKLPETTFHIEKIKEIIISQKPTVYQEKDFSSSYLSRIFQPPRFC</sequence>
<dbReference type="Proteomes" id="UP000254282">
    <property type="component" value="Unassembled WGS sequence"/>
</dbReference>
<reference evidence="2 3" key="1">
    <citation type="submission" date="2018-06" db="EMBL/GenBank/DDBJ databases">
        <authorList>
            <consortium name="Pathogen Informatics"/>
            <person name="Doyle S."/>
        </authorList>
    </citation>
    <scope>NUCLEOTIDE SEQUENCE [LARGE SCALE GENOMIC DNA]</scope>
    <source>
        <strain evidence="2 3">NCTC13532</strain>
    </source>
</reference>
<dbReference type="RefSeq" id="WP_115619884.1">
    <property type="nucleotide sequence ID" value="NZ_UFVR01000004.1"/>
</dbReference>